<dbReference type="InterPro" id="IPR036259">
    <property type="entry name" value="MFS_trans_sf"/>
</dbReference>
<organism evidence="1 2">
    <name type="scientific">Aliikangiella maris</name>
    <dbReference type="NCBI Taxonomy" id="3162458"/>
    <lineage>
        <taxon>Bacteria</taxon>
        <taxon>Pseudomonadati</taxon>
        <taxon>Pseudomonadota</taxon>
        <taxon>Gammaproteobacteria</taxon>
        <taxon>Oceanospirillales</taxon>
        <taxon>Pleioneaceae</taxon>
        <taxon>Aliikangiella</taxon>
    </lineage>
</organism>
<dbReference type="Gene3D" id="1.20.1250.20">
    <property type="entry name" value="MFS general substrate transporter like domains"/>
    <property type="match status" value="1"/>
</dbReference>
<name>A0ABV2BZJ9_9GAMM</name>
<dbReference type="PANTHER" id="PTHR43596:SF1">
    <property type="entry name" value="ADP,ATP CARRIER PROTEIN"/>
    <property type="match status" value="1"/>
</dbReference>
<dbReference type="EMBL" id="JBEVCJ010000051">
    <property type="protein sequence ID" value="MET1257355.1"/>
    <property type="molecule type" value="Genomic_DNA"/>
</dbReference>
<dbReference type="InterPro" id="IPR004667">
    <property type="entry name" value="ADP_ATP_car_bac_type"/>
</dbReference>
<protein>
    <submittedName>
        <fullName evidence="1">Npt1/Npt2 family nucleotide transporter</fullName>
    </submittedName>
</protein>
<dbReference type="Pfam" id="PF03219">
    <property type="entry name" value="TLC"/>
    <property type="match status" value="1"/>
</dbReference>
<comment type="caution">
    <text evidence="1">The sequence shown here is derived from an EMBL/GenBank/DDBJ whole genome shotgun (WGS) entry which is preliminary data.</text>
</comment>
<accession>A0ABV2BZJ9</accession>
<reference evidence="1 2" key="1">
    <citation type="submission" date="2024-06" db="EMBL/GenBank/DDBJ databases">
        <authorList>
            <person name="Li F."/>
        </authorList>
    </citation>
    <scope>NUCLEOTIDE SEQUENCE [LARGE SCALE GENOMIC DNA]</scope>
    <source>
        <strain evidence="1 2">GXAS 311</strain>
    </source>
</reference>
<gene>
    <name evidence="1" type="ORF">ABVT43_19615</name>
</gene>
<dbReference type="PANTHER" id="PTHR43596">
    <property type="entry name" value="ADP,ATP CARRIER PROTEIN"/>
    <property type="match status" value="1"/>
</dbReference>
<evidence type="ECO:0000313" key="2">
    <source>
        <dbReference type="Proteomes" id="UP001548189"/>
    </source>
</evidence>
<sequence>MPNAIQQLFKFNSRELQIVSLSAAYFFLLLCAYYILRPIRETMGISRSADDLPYLFLATMLVLFFLAPVIGGLVSKFERSRFIPIVYRFISVNLVGFFLALTFLSEQFQFYVGITFYVWLSVINMLIISLFWGFMADGISFKDSQRLFPSIAIGGTIGAIFGGTIAQQFVDIIGSNYLFLICIFLLELAVIVMKKIDLAFKNQPSEITIKQQLSVRFAAPAFSADTQPHFFKRALAGIQFTLSSPYILAIAGYIFFYGLTSTFLYFQQGQLIAAETSNSSQRTQLFAYIDIWANILTLAFQLFISRQLLLKFGVGIILVGLPLLTLGGFITLAILPTLSVLIIFQTLRRSLNYGLFKPARETLFTLIPQEQKYKAKSFVDSFVYRGGDAIGASIQKLLTFFHLGVASIAMLIVPIALIWSILALYLGKQVKTKKSDNNATKDSVIN</sequence>
<evidence type="ECO:0000313" key="1">
    <source>
        <dbReference type="EMBL" id="MET1257355.1"/>
    </source>
</evidence>
<proteinExistence type="predicted"/>
<dbReference type="Proteomes" id="UP001548189">
    <property type="component" value="Unassembled WGS sequence"/>
</dbReference>
<dbReference type="SUPFAM" id="SSF103473">
    <property type="entry name" value="MFS general substrate transporter"/>
    <property type="match status" value="1"/>
</dbReference>
<keyword evidence="2" id="KW-1185">Reference proteome</keyword>